<dbReference type="EMBL" id="JAUSWG010000004">
    <property type="protein sequence ID" value="MDQ0556220.1"/>
    <property type="molecule type" value="Genomic_DNA"/>
</dbReference>
<name>A0ABU0MZE2_9FIRM</name>
<dbReference type="InterPro" id="IPR002826">
    <property type="entry name" value="MptE-like"/>
</dbReference>
<reference evidence="2 3" key="1">
    <citation type="submission" date="2023-07" db="EMBL/GenBank/DDBJ databases">
        <title>Genomic Encyclopedia of Type Strains, Phase IV (KMG-IV): sequencing the most valuable type-strain genomes for metagenomic binning, comparative biology and taxonomic classification.</title>
        <authorList>
            <person name="Goeker M."/>
        </authorList>
    </citation>
    <scope>NUCLEOTIDE SEQUENCE [LARGE SCALE GENOMIC DNA]</scope>
    <source>
        <strain evidence="2 3">DSM 15049</strain>
    </source>
</reference>
<gene>
    <name evidence="2" type="ORF">QOZ92_001333</name>
</gene>
<accession>A0ABU0MZE2</accession>
<feature type="domain" description="6-hydroxymethylpterin diphosphokinase MptE-like" evidence="1">
    <location>
        <begin position="139"/>
        <end position="309"/>
    </location>
</feature>
<sequence length="529" mass="61136">MKSEQLDLKENLKDIKFDETIIIFGFNKGEYLECLKEAICEKNKVYIIEPNENEYEQYKDTINSKNIKLISIRDKNLDFILSEIINNKSFLNFNVQIYENYDALYEQQWLKLKKLIDNLYNKHNVYLSTMEIFKKITLENILSNLNAINHSYKFDSYINTNKDIPCIVVSAGPSLDKNLKVMVENKDKLDKFFVIAGNRTLNPLLENGIKPDVVISVDPQDITYDMIKDSFYAKVPLIYCEKSNCKLVREYEGKKIVVSQGTLNSIEGLKDMIVCMSGGSVAHTCTDIAFLLGCNPIVFVGQDFAYTNERNHALVAKNKIDSEFNKEECIIIKDINGDEIYSCDILNLYKENLEGMLKLYTSLNKDIEFKNASYGADIDYAKHEDLRNILKFNYKGKKISLNDTGEKIDINSKAIIDSIKIYLGEIKNNIEKSNLICEDILRKPNVENIMQFGLVLKCIDDFVKNEKSVYIDTYISTFLVYIKEKLFSMKASDYNKLSSDIIYQCKVFKEYMIELDLLVCEISSIISKY</sequence>
<protein>
    <recommendedName>
        <fullName evidence="1">6-hydroxymethylpterin diphosphokinase MptE-like domain-containing protein</fullName>
    </recommendedName>
</protein>
<dbReference type="RefSeq" id="WP_307504981.1">
    <property type="nucleotide sequence ID" value="NZ_BAAACE010000028.1"/>
</dbReference>
<dbReference type="PANTHER" id="PTHR41786:SF1">
    <property type="entry name" value="6-HYDROXYMETHYLPTERIN DIPHOSPHOKINASE MPTE-LIKE DOMAIN-CONTAINING PROTEIN"/>
    <property type="match status" value="1"/>
</dbReference>
<evidence type="ECO:0000259" key="1">
    <source>
        <dbReference type="Pfam" id="PF01973"/>
    </source>
</evidence>
<keyword evidence="3" id="KW-1185">Reference proteome</keyword>
<dbReference type="Pfam" id="PF01973">
    <property type="entry name" value="MptE-like"/>
    <property type="match status" value="1"/>
</dbReference>
<dbReference type="Proteomes" id="UP001232584">
    <property type="component" value="Unassembled WGS sequence"/>
</dbReference>
<organism evidence="2 3">
    <name type="scientific">Paraclostridium ghonii</name>
    <dbReference type="NCBI Taxonomy" id="29358"/>
    <lineage>
        <taxon>Bacteria</taxon>
        <taxon>Bacillati</taxon>
        <taxon>Bacillota</taxon>
        <taxon>Clostridia</taxon>
        <taxon>Peptostreptococcales</taxon>
        <taxon>Peptostreptococcaceae</taxon>
        <taxon>Paraclostridium</taxon>
    </lineage>
</organism>
<evidence type="ECO:0000313" key="2">
    <source>
        <dbReference type="EMBL" id="MDQ0556220.1"/>
    </source>
</evidence>
<dbReference type="PANTHER" id="PTHR41786">
    <property type="entry name" value="MOTILITY ACCESSORY FACTOR MAF"/>
    <property type="match status" value="1"/>
</dbReference>
<evidence type="ECO:0000313" key="3">
    <source>
        <dbReference type="Proteomes" id="UP001232584"/>
    </source>
</evidence>
<comment type="caution">
    <text evidence="2">The sequence shown here is derived from an EMBL/GenBank/DDBJ whole genome shotgun (WGS) entry which is preliminary data.</text>
</comment>
<proteinExistence type="predicted"/>